<comment type="subcellular location">
    <subcellularLocation>
        <location evidence="1">Cell membrane</location>
        <topology evidence="1">Multi-pass membrane protein</topology>
    </subcellularLocation>
</comment>
<evidence type="ECO:0000256" key="1">
    <source>
        <dbReference type="ARBA" id="ARBA00004651"/>
    </source>
</evidence>
<reference evidence="8" key="1">
    <citation type="submission" date="2008-01" db="EMBL/GenBank/DDBJ databases">
        <title>Complete sequence of plasmid1 pCAUL01 of Caulobacter sp. K31.</title>
        <authorList>
            <consortium name="US DOE Joint Genome Institute"/>
            <person name="Copeland A."/>
            <person name="Lucas S."/>
            <person name="Lapidus A."/>
            <person name="Barry K."/>
            <person name="Glavina del Rio T."/>
            <person name="Dalin E."/>
            <person name="Tice H."/>
            <person name="Pitluck S."/>
            <person name="Bruce D."/>
            <person name="Goodwin L."/>
            <person name="Thompson L.S."/>
            <person name="Brettin T."/>
            <person name="Detter J.C."/>
            <person name="Han C."/>
            <person name="Schmutz J."/>
            <person name="Larimer F."/>
            <person name="Land M."/>
            <person name="Hauser L."/>
            <person name="Kyrpides N."/>
            <person name="Kim E."/>
            <person name="Stephens C."/>
            <person name="Richardson P."/>
        </authorList>
    </citation>
    <scope>NUCLEOTIDE SEQUENCE [LARGE SCALE GENOMIC DNA]</scope>
    <source>
        <plasmid evidence="8">K31</plasmid>
        <plasmid evidence="8">pCAUL01</plasmid>
    </source>
</reference>
<keyword evidence="5 6" id="KW-0472">Membrane</keyword>
<feature type="transmembrane region" description="Helical" evidence="6">
    <location>
        <begin position="353"/>
        <end position="374"/>
    </location>
</feature>
<dbReference type="HOGENOM" id="CLU_001265_61_2_5"/>
<gene>
    <name evidence="8" type="ordered locus">Caul_5098</name>
</gene>
<evidence type="ECO:0000313" key="8">
    <source>
        <dbReference type="EMBL" id="ABZ74218.1"/>
    </source>
</evidence>
<feature type="transmembrane region" description="Helical" evidence="6">
    <location>
        <begin position="70"/>
        <end position="89"/>
    </location>
</feature>
<name>B0T943_CAUSK</name>
<dbReference type="SUPFAM" id="SSF103473">
    <property type="entry name" value="MFS general substrate transporter"/>
    <property type="match status" value="1"/>
</dbReference>
<feature type="transmembrane region" description="Helical" evidence="6">
    <location>
        <begin position="95"/>
        <end position="120"/>
    </location>
</feature>
<evidence type="ECO:0000256" key="3">
    <source>
        <dbReference type="ARBA" id="ARBA00022692"/>
    </source>
</evidence>
<dbReference type="PANTHER" id="PTHR43124:SF8">
    <property type="entry name" value="INNER MEMBRANE TRANSPORT PROTEIN YDHP"/>
    <property type="match status" value="1"/>
</dbReference>
<accession>B0T943</accession>
<dbReference type="GO" id="GO:0022857">
    <property type="term" value="F:transmembrane transporter activity"/>
    <property type="evidence" value="ECO:0007669"/>
    <property type="project" value="InterPro"/>
</dbReference>
<feature type="transmembrane region" description="Helical" evidence="6">
    <location>
        <begin position="295"/>
        <end position="314"/>
    </location>
</feature>
<proteinExistence type="predicted"/>
<dbReference type="InterPro" id="IPR036259">
    <property type="entry name" value="MFS_trans_sf"/>
</dbReference>
<evidence type="ECO:0000259" key="7">
    <source>
        <dbReference type="PROSITE" id="PS50850"/>
    </source>
</evidence>
<sequence>MPLAVLILTLSTFALGTSEFVIMGLLPGVARDLDVSIPAAGWIVTAYALGIALGGPIMALATARMPRKRALLVLMGLFVLGNALCALSPNYSLLLLARVVTAMGQGSFFGIGAVLAASLVPDHRKATAIATMFAGLTLANVAGVPLGTALGNWAGWRAPFWAITAFGLLALVGLAAILPLRRDEEHADFIAEFRALSDGRIWAALGTTVLFTACAFPLFTYIVPMLEDVTGVSAAGVTISLLSVGVGLTLGNFLGGRLADWNLARALALIAVSIAVVSLALRWTSPYLIPAQINWFLWGAATFAAIPASQVNVMRFGQAAPNLVSTLNISAFNIGIATGAWIGGTVLSVSHNLLGIPVAAAVVAVLAWIAVLAAGRLR</sequence>
<dbReference type="OrthoDB" id="9788453at2"/>
<keyword evidence="2" id="KW-1003">Cell membrane</keyword>
<feature type="transmembrane region" description="Helical" evidence="6">
    <location>
        <begin position="201"/>
        <end position="223"/>
    </location>
</feature>
<dbReference type="PROSITE" id="PS50850">
    <property type="entry name" value="MFS"/>
    <property type="match status" value="1"/>
</dbReference>
<dbReference type="PANTHER" id="PTHR43124">
    <property type="entry name" value="PURINE EFFLUX PUMP PBUE"/>
    <property type="match status" value="1"/>
</dbReference>
<evidence type="ECO:0000256" key="4">
    <source>
        <dbReference type="ARBA" id="ARBA00022989"/>
    </source>
</evidence>
<feature type="transmembrane region" description="Helical" evidence="6">
    <location>
        <begin position="326"/>
        <end position="347"/>
    </location>
</feature>
<keyword evidence="4 6" id="KW-1133">Transmembrane helix</keyword>
<dbReference type="AlphaFoldDB" id="B0T943"/>
<feature type="transmembrane region" description="Helical" evidence="6">
    <location>
        <begin position="229"/>
        <end position="251"/>
    </location>
</feature>
<dbReference type="Gene3D" id="1.20.1250.20">
    <property type="entry name" value="MFS general substrate transporter like domains"/>
    <property type="match status" value="2"/>
</dbReference>
<keyword evidence="3 6" id="KW-0812">Transmembrane</keyword>
<geneLocation type="plasmid" evidence="8">
    <name>pCAUL01</name>
</geneLocation>
<organism evidence="8">
    <name type="scientific">Caulobacter sp. (strain K31)</name>
    <dbReference type="NCBI Taxonomy" id="366602"/>
    <lineage>
        <taxon>Bacteria</taxon>
        <taxon>Pseudomonadati</taxon>
        <taxon>Pseudomonadota</taxon>
        <taxon>Alphaproteobacteria</taxon>
        <taxon>Caulobacterales</taxon>
        <taxon>Caulobacteraceae</taxon>
        <taxon>Caulobacter</taxon>
    </lineage>
</organism>
<dbReference type="Pfam" id="PF07690">
    <property type="entry name" value="MFS_1"/>
    <property type="match status" value="1"/>
</dbReference>
<evidence type="ECO:0000256" key="5">
    <source>
        <dbReference type="ARBA" id="ARBA00023136"/>
    </source>
</evidence>
<feature type="domain" description="Major facilitator superfamily (MFS) profile" evidence="7">
    <location>
        <begin position="4"/>
        <end position="378"/>
    </location>
</feature>
<dbReference type="EMBL" id="CP000928">
    <property type="protein sequence ID" value="ABZ74218.1"/>
    <property type="molecule type" value="Genomic_DNA"/>
</dbReference>
<feature type="transmembrane region" description="Helical" evidence="6">
    <location>
        <begin position="160"/>
        <end position="180"/>
    </location>
</feature>
<dbReference type="KEGG" id="cak:Caul_5098"/>
<dbReference type="CDD" id="cd17324">
    <property type="entry name" value="MFS_NepI_like"/>
    <property type="match status" value="1"/>
</dbReference>
<evidence type="ECO:0000256" key="6">
    <source>
        <dbReference type="SAM" id="Phobius"/>
    </source>
</evidence>
<evidence type="ECO:0000256" key="2">
    <source>
        <dbReference type="ARBA" id="ARBA00022475"/>
    </source>
</evidence>
<feature type="transmembrane region" description="Helical" evidence="6">
    <location>
        <begin position="263"/>
        <end position="283"/>
    </location>
</feature>
<keyword evidence="8" id="KW-0614">Plasmid</keyword>
<dbReference type="InterPro" id="IPR050189">
    <property type="entry name" value="MFS_Efflux_Transporters"/>
</dbReference>
<dbReference type="GO" id="GO:0005886">
    <property type="term" value="C:plasma membrane"/>
    <property type="evidence" value="ECO:0007669"/>
    <property type="project" value="UniProtKB-SubCell"/>
</dbReference>
<feature type="transmembrane region" description="Helical" evidence="6">
    <location>
        <begin position="132"/>
        <end position="154"/>
    </location>
</feature>
<dbReference type="InterPro" id="IPR020846">
    <property type="entry name" value="MFS_dom"/>
</dbReference>
<feature type="transmembrane region" description="Helical" evidence="6">
    <location>
        <begin position="42"/>
        <end position="63"/>
    </location>
</feature>
<dbReference type="InterPro" id="IPR011701">
    <property type="entry name" value="MFS"/>
</dbReference>
<protein>
    <submittedName>
        <fullName evidence="8">Major facilitator superfamily MFS_1</fullName>
    </submittedName>
</protein>